<name>A0A7K4P6P4_9ARCH</name>
<organism evidence="1 2">
    <name type="scientific">Marine Group I thaumarchaeote</name>
    <dbReference type="NCBI Taxonomy" id="2511932"/>
    <lineage>
        <taxon>Archaea</taxon>
        <taxon>Nitrososphaerota</taxon>
        <taxon>Marine Group I</taxon>
    </lineage>
</organism>
<dbReference type="Proteomes" id="UP000535457">
    <property type="component" value="Unassembled WGS sequence"/>
</dbReference>
<dbReference type="EMBL" id="JACATG010000014">
    <property type="protein sequence ID" value="NWK14373.1"/>
    <property type="molecule type" value="Genomic_DNA"/>
</dbReference>
<comment type="caution">
    <text evidence="1">The sequence shown here is derived from an EMBL/GenBank/DDBJ whole genome shotgun (WGS) entry which is preliminary data.</text>
</comment>
<dbReference type="AlphaFoldDB" id="A0A7K4P6P4"/>
<gene>
    <name evidence="1" type="ORF">HX853_07065</name>
</gene>
<protein>
    <submittedName>
        <fullName evidence="1">Uncharacterized protein</fullName>
    </submittedName>
</protein>
<feature type="non-terminal residue" evidence="1">
    <location>
        <position position="1"/>
    </location>
</feature>
<reference evidence="1 2" key="1">
    <citation type="journal article" date="2019" name="Environ. Microbiol.">
        <title>Genomics insights into ecotype formation of ammonia-oxidizing archaea in the deep ocean.</title>
        <authorList>
            <person name="Wang Y."/>
            <person name="Huang J.M."/>
            <person name="Cui G.J."/>
            <person name="Nunoura T."/>
            <person name="Takaki Y."/>
            <person name="Li W.L."/>
            <person name="Li J."/>
            <person name="Gao Z.M."/>
            <person name="Takai K."/>
            <person name="Zhang A.Q."/>
            <person name="Stepanauskas R."/>
        </authorList>
    </citation>
    <scope>NUCLEOTIDE SEQUENCE [LARGE SCALE GENOMIC DNA]</scope>
    <source>
        <strain evidence="1 2">L19a</strain>
    </source>
</reference>
<sequence length="633" mass="66025">PGMIPSAAAENQLLFVSAENEAFGNSFGGGQIVEIIVRDPNHSDTEVDEAAPTVEINGNAVIMTQGVDGYWYAYIGDTAGVLLLDNAGAHAYGPDYGDKVTGGANLQDPTNSFQQTGSDNLYANATAVIGGSPTLSFPETGDYGQVGLINATDWPILQVFDLTLGSAEIVLEQAGPNESVLLDYTSMEDFAGIEIDRSAAPRSAEVHLTITDYQLNIDPTTEEKIIFNYSAGTAKWAVTGNTALNTANGCDTNCALILTFAAQTGFTVLEKTTTTDDPAQTVANELIFTETSANSGVWSNTDSSDNASLNVVSSATRGTTATINYNDSAQSFSVSTSTGVIDMDESSVGDEWNSGESMAITLTDGDLNLNTASEQTISFNSTNIPTIVTGSPVSANDTNLARVLQVTLSSNNSTLGLITGTLIAAMTGLEDRVSVNVSDCTGATGWRLSGSTNTEVFAQDTASTSSVTTVNGSVPTGSETVLLTVIGGTGICNVAVDFMSFGNGVNDAVYRLLLVEDAYDSGAFIGSIEYIMLNQLNSDVVADIPEVTTNSDAIYMVLAVDHTGTSAPRIQYADTDSDGQATNIADQADANTHSGVVSFDTGNYKIADTVTVTLVDMDLNTDSSLIDVYTADS</sequence>
<proteinExistence type="predicted"/>
<evidence type="ECO:0000313" key="2">
    <source>
        <dbReference type="Proteomes" id="UP000535457"/>
    </source>
</evidence>
<accession>A0A7K4P6P4</accession>
<evidence type="ECO:0000313" key="1">
    <source>
        <dbReference type="EMBL" id="NWK14373.1"/>
    </source>
</evidence>